<accession>A0A4R6DP57</accession>
<reference evidence="2 3" key="1">
    <citation type="submission" date="2019-03" db="EMBL/GenBank/DDBJ databases">
        <title>Genomic Encyclopedia of Type Strains, Phase IV (KMG-IV): sequencing the most valuable type-strain genomes for metagenomic binning, comparative biology and taxonomic classification.</title>
        <authorList>
            <person name="Goeker M."/>
        </authorList>
    </citation>
    <scope>NUCLEOTIDE SEQUENCE [LARGE SCALE GENOMIC DNA]</scope>
    <source>
        <strain evidence="2 3">DSM 12121</strain>
    </source>
</reference>
<dbReference type="RefSeq" id="WP_133594634.1">
    <property type="nucleotide sequence ID" value="NZ_SNVV01000025.1"/>
</dbReference>
<organism evidence="2 3">
    <name type="scientific">Azoarcus indigens</name>
    <dbReference type="NCBI Taxonomy" id="29545"/>
    <lineage>
        <taxon>Bacteria</taxon>
        <taxon>Pseudomonadati</taxon>
        <taxon>Pseudomonadota</taxon>
        <taxon>Betaproteobacteria</taxon>
        <taxon>Rhodocyclales</taxon>
        <taxon>Zoogloeaceae</taxon>
        <taxon>Azoarcus</taxon>
    </lineage>
</organism>
<dbReference type="EMBL" id="SNVV01000025">
    <property type="protein sequence ID" value="TDN46796.1"/>
    <property type="molecule type" value="Genomic_DNA"/>
</dbReference>
<feature type="domain" description="HDOD" evidence="1">
    <location>
        <begin position="18"/>
        <end position="210"/>
    </location>
</feature>
<dbReference type="OrthoDB" id="9784953at2"/>
<keyword evidence="3" id="KW-1185">Reference proteome</keyword>
<protein>
    <submittedName>
        <fullName evidence="2">HD-like signal output (HDOD) protein</fullName>
    </submittedName>
</protein>
<gene>
    <name evidence="2" type="ORF">C7389_12538</name>
</gene>
<evidence type="ECO:0000313" key="2">
    <source>
        <dbReference type="EMBL" id="TDN46796.1"/>
    </source>
</evidence>
<proteinExistence type="predicted"/>
<dbReference type="InterPro" id="IPR013976">
    <property type="entry name" value="HDOD"/>
</dbReference>
<dbReference type="PROSITE" id="PS51833">
    <property type="entry name" value="HDOD"/>
    <property type="match status" value="1"/>
</dbReference>
<dbReference type="PANTHER" id="PTHR33525">
    <property type="match status" value="1"/>
</dbReference>
<evidence type="ECO:0000313" key="3">
    <source>
        <dbReference type="Proteomes" id="UP000295129"/>
    </source>
</evidence>
<name>A0A4R6DP57_9RHOO</name>
<dbReference type="AlphaFoldDB" id="A0A4R6DP57"/>
<evidence type="ECO:0000259" key="1">
    <source>
        <dbReference type="PROSITE" id="PS51833"/>
    </source>
</evidence>
<dbReference type="InterPro" id="IPR052340">
    <property type="entry name" value="RNase_Y/CdgJ"/>
</dbReference>
<dbReference type="Proteomes" id="UP000295129">
    <property type="component" value="Unassembled WGS sequence"/>
</dbReference>
<dbReference type="PANTHER" id="PTHR33525:SF6">
    <property type="entry name" value="HDOD DOMAIN-CONTAINING PROTEIN"/>
    <property type="match status" value="1"/>
</dbReference>
<dbReference type="Gene3D" id="1.10.3210.10">
    <property type="entry name" value="Hypothetical protein af1432"/>
    <property type="match status" value="1"/>
</dbReference>
<comment type="caution">
    <text evidence="2">The sequence shown here is derived from an EMBL/GenBank/DDBJ whole genome shotgun (WGS) entry which is preliminary data.</text>
</comment>
<dbReference type="Pfam" id="PF08668">
    <property type="entry name" value="HDOD"/>
    <property type="match status" value="1"/>
</dbReference>
<sequence length="285" mass="30960">MQKLDEQHYETALKGVSIPSCPAILTELISELRKPSTNGKLVAQLIGRDVGLAAMVIKAANSPLFGSKRQIGSIAEAIKLLGFSALTNLVYEGLLRSVTSSRDASLERFWDSSAHTAAISAELASVLGGVSRDTAHTFGLFHDCGIPMLVERFPDYKQVLNTANESVDRKFTDIEDEALSTNHAAIGSILARSWGLPVTVSNAILCHHDYEVLYDAQGLENESRSLIAINALAGYIAGQYLRSNRDQEWGKAAAGVSSYFGISASELDDIAEDLLYRLDKQKNDR</sequence>
<dbReference type="SUPFAM" id="SSF109604">
    <property type="entry name" value="HD-domain/PDEase-like"/>
    <property type="match status" value="1"/>
</dbReference>